<evidence type="ECO:0000256" key="2">
    <source>
        <dbReference type="ARBA" id="ARBA00022670"/>
    </source>
</evidence>
<dbReference type="OrthoDB" id="2111841at2759"/>
<evidence type="ECO:0000256" key="5">
    <source>
        <dbReference type="ARBA" id="ARBA00023124"/>
    </source>
</evidence>
<dbReference type="InterPro" id="IPR003738">
    <property type="entry name" value="SRAP"/>
</dbReference>
<keyword evidence="6" id="KW-0238">DNA-binding</keyword>
<dbReference type="Pfam" id="PF02586">
    <property type="entry name" value="SRAP"/>
    <property type="match status" value="1"/>
</dbReference>
<feature type="compositionally biased region" description="Low complexity" evidence="8">
    <location>
        <begin position="346"/>
        <end position="364"/>
    </location>
</feature>
<evidence type="ECO:0000313" key="9">
    <source>
        <dbReference type="EMBL" id="KAF5314274.1"/>
    </source>
</evidence>
<evidence type="ECO:0000256" key="8">
    <source>
        <dbReference type="SAM" id="MobiDB-lite"/>
    </source>
</evidence>
<dbReference type="InterPro" id="IPR036590">
    <property type="entry name" value="SRAP-like"/>
</dbReference>
<evidence type="ECO:0000256" key="3">
    <source>
        <dbReference type="ARBA" id="ARBA00022763"/>
    </source>
</evidence>
<protein>
    <recommendedName>
        <fullName evidence="11">DUF159-domain-containing protein</fullName>
    </recommendedName>
</protein>
<evidence type="ECO:0000256" key="4">
    <source>
        <dbReference type="ARBA" id="ARBA00022801"/>
    </source>
</evidence>
<dbReference type="Proteomes" id="UP000567179">
    <property type="component" value="Unassembled WGS sequence"/>
</dbReference>
<dbReference type="Gene3D" id="3.90.1680.10">
    <property type="entry name" value="SOS response associated peptidase-like"/>
    <property type="match status" value="1"/>
</dbReference>
<dbReference type="GO" id="GO:0016829">
    <property type="term" value="F:lyase activity"/>
    <property type="evidence" value="ECO:0007669"/>
    <property type="project" value="UniProtKB-KW"/>
</dbReference>
<keyword evidence="4" id="KW-0378">Hydrolase</keyword>
<gene>
    <name evidence="9" type="ORF">D9619_011829</name>
</gene>
<keyword evidence="3" id="KW-0227">DNA damage</keyword>
<keyword evidence="7" id="KW-0456">Lyase</keyword>
<dbReference type="GO" id="GO:0106300">
    <property type="term" value="P:protein-DNA covalent cross-linking repair"/>
    <property type="evidence" value="ECO:0007669"/>
    <property type="project" value="InterPro"/>
</dbReference>
<dbReference type="PANTHER" id="PTHR13604:SF0">
    <property type="entry name" value="ABASIC SITE PROCESSING PROTEIN HMCES"/>
    <property type="match status" value="1"/>
</dbReference>
<evidence type="ECO:0000256" key="6">
    <source>
        <dbReference type="ARBA" id="ARBA00023125"/>
    </source>
</evidence>
<evidence type="ECO:0000256" key="1">
    <source>
        <dbReference type="ARBA" id="ARBA00008136"/>
    </source>
</evidence>
<dbReference type="AlphaFoldDB" id="A0A8H5B0F4"/>
<feature type="compositionally biased region" description="Low complexity" evidence="8">
    <location>
        <begin position="102"/>
        <end position="115"/>
    </location>
</feature>
<comment type="similarity">
    <text evidence="1">Belongs to the SOS response-associated peptidase family.</text>
</comment>
<comment type="caution">
    <text evidence="9">The sequence shown here is derived from an EMBL/GenBank/DDBJ whole genome shotgun (WGS) entry which is preliminary data.</text>
</comment>
<dbReference type="SUPFAM" id="SSF143081">
    <property type="entry name" value="BB1717-like"/>
    <property type="match status" value="1"/>
</dbReference>
<feature type="region of interest" description="Disordered" evidence="8">
    <location>
        <begin position="327"/>
        <end position="451"/>
    </location>
</feature>
<dbReference type="EMBL" id="JAACJJ010000044">
    <property type="protein sequence ID" value="KAF5314274.1"/>
    <property type="molecule type" value="Genomic_DNA"/>
</dbReference>
<evidence type="ECO:0000256" key="7">
    <source>
        <dbReference type="ARBA" id="ARBA00023239"/>
    </source>
</evidence>
<keyword evidence="2" id="KW-0645">Protease</keyword>
<keyword evidence="10" id="KW-1185">Reference proteome</keyword>
<dbReference type="GO" id="GO:0008233">
    <property type="term" value="F:peptidase activity"/>
    <property type="evidence" value="ECO:0007669"/>
    <property type="project" value="UniProtKB-KW"/>
</dbReference>
<evidence type="ECO:0008006" key="11">
    <source>
        <dbReference type="Google" id="ProtNLM"/>
    </source>
</evidence>
<evidence type="ECO:0000313" key="10">
    <source>
        <dbReference type="Proteomes" id="UP000567179"/>
    </source>
</evidence>
<keyword evidence="5" id="KW-0190">Covalent protein-DNA linkage</keyword>
<reference evidence="9 10" key="1">
    <citation type="journal article" date="2020" name="ISME J.">
        <title>Uncovering the hidden diversity of litter-decomposition mechanisms in mushroom-forming fungi.</title>
        <authorList>
            <person name="Floudas D."/>
            <person name="Bentzer J."/>
            <person name="Ahren D."/>
            <person name="Johansson T."/>
            <person name="Persson P."/>
            <person name="Tunlid A."/>
        </authorList>
    </citation>
    <scope>NUCLEOTIDE SEQUENCE [LARGE SCALE GENOMIC DNA]</scope>
    <source>
        <strain evidence="9 10">CBS 101986</strain>
    </source>
</reference>
<organism evidence="9 10">
    <name type="scientific">Psilocybe cf. subviscida</name>
    <dbReference type="NCBI Taxonomy" id="2480587"/>
    <lineage>
        <taxon>Eukaryota</taxon>
        <taxon>Fungi</taxon>
        <taxon>Dikarya</taxon>
        <taxon>Basidiomycota</taxon>
        <taxon>Agaricomycotina</taxon>
        <taxon>Agaricomycetes</taxon>
        <taxon>Agaricomycetidae</taxon>
        <taxon>Agaricales</taxon>
        <taxon>Agaricineae</taxon>
        <taxon>Strophariaceae</taxon>
        <taxon>Psilocybe</taxon>
    </lineage>
</organism>
<proteinExistence type="inferred from homology"/>
<name>A0A8H5B0F4_9AGAR</name>
<dbReference type="GO" id="GO:0006508">
    <property type="term" value="P:proteolysis"/>
    <property type="evidence" value="ECO:0007669"/>
    <property type="project" value="UniProtKB-KW"/>
</dbReference>
<dbReference type="GO" id="GO:0003697">
    <property type="term" value="F:single-stranded DNA binding"/>
    <property type="evidence" value="ECO:0007669"/>
    <property type="project" value="InterPro"/>
</dbReference>
<sequence>MSDPGRDRLPTSLHHSDTSYHFVLDFSSAKGVQKHFWVTTLIRNSMCGRFSLRLNRDDLFQQLPEDYDADVDDWIDEDEFIPRYNVAPRTQVPVIRHRDPSESASSSSSAGSVLGSGAGTNVQTSSSTHEQKGKGSLVLHTMKWGLVPHWSKHEDKSLNTINARAENLVEGGGIWASVKGRNRCAIPVQGYYEWQTKGKEKLPHFTKRNDGKILLMAGLYDCVELEGKKLWTFTIVTTEAHKQLSWLHDRQPVILSSHDALMQWLDTSPQNWTPELSKMVQPYGDELASQIQCYAVPKEVGKVGTESSTFIEPVAARKDGIAAMFAKQEKKGPSPRKPAPTKVEKVSPSPSSSPTKKGSTSKFSQPSTVKVKSSPAKSEPRSPPAKKEEDEDMSPQSSQVKNLESPTTEGKAPRKRKLAATSTTDLSSDDDESGSELGTTHKDKRPKLESS</sequence>
<dbReference type="PANTHER" id="PTHR13604">
    <property type="entry name" value="DC12-RELATED"/>
    <property type="match status" value="1"/>
</dbReference>
<feature type="compositionally biased region" description="Polar residues" evidence="8">
    <location>
        <begin position="394"/>
        <end position="408"/>
    </location>
</feature>
<feature type="region of interest" description="Disordered" evidence="8">
    <location>
        <begin position="92"/>
        <end position="134"/>
    </location>
</feature>
<accession>A0A8H5B0F4</accession>